<dbReference type="AlphaFoldDB" id="A0AAV4LU48"/>
<dbReference type="GeneID" id="94195253"/>
<keyword evidence="3" id="KW-1185">Reference proteome</keyword>
<sequence>MVAYAYVYTLIATITSHCSLHARGNVVDGTTPEHPPPEAGAAKTTAPSHGASESEGHDIVNDVALKAELSEAAKKLDESAKTAEETRKTLDGIAKEQARIHKEIGETNLQKIKDLTKRKKELLKKIASLGKTLRVEHDAQFPHLIGKPIVIVAKDEDDTKRAANTLAHLEGLRDAMNKVHSPCSSLERIRSTTLTTARQDKHNRFAVVQKTLDSMSAEERLHYDRNMIEHYEGIIREIEDGIAEADAEIAASWNNYNQ</sequence>
<feature type="region of interest" description="Disordered" evidence="1">
    <location>
        <begin position="26"/>
        <end position="56"/>
    </location>
</feature>
<gene>
    <name evidence="2" type="ORF">BcabD6B2_32070</name>
</gene>
<dbReference type="EMBL" id="BPLF01000002">
    <property type="protein sequence ID" value="GIX63772.1"/>
    <property type="molecule type" value="Genomic_DNA"/>
</dbReference>
<accession>A0AAV4LU48</accession>
<evidence type="ECO:0000313" key="2">
    <source>
        <dbReference type="EMBL" id="GIX63772.1"/>
    </source>
</evidence>
<dbReference type="RefSeq" id="XP_067715841.1">
    <property type="nucleotide sequence ID" value="XM_067859740.1"/>
</dbReference>
<protein>
    <submittedName>
        <fullName evidence="2">Membrane protein, putative</fullName>
    </submittedName>
</protein>
<comment type="caution">
    <text evidence="2">The sequence shown here is derived from an EMBL/GenBank/DDBJ whole genome shotgun (WGS) entry which is preliminary data.</text>
</comment>
<organism evidence="2 3">
    <name type="scientific">Babesia caballi</name>
    <dbReference type="NCBI Taxonomy" id="5871"/>
    <lineage>
        <taxon>Eukaryota</taxon>
        <taxon>Sar</taxon>
        <taxon>Alveolata</taxon>
        <taxon>Apicomplexa</taxon>
        <taxon>Aconoidasida</taxon>
        <taxon>Piroplasmida</taxon>
        <taxon>Babesiidae</taxon>
        <taxon>Babesia</taxon>
    </lineage>
</organism>
<dbReference type="Proteomes" id="UP001497744">
    <property type="component" value="Unassembled WGS sequence"/>
</dbReference>
<evidence type="ECO:0000313" key="3">
    <source>
        <dbReference type="Proteomes" id="UP001497744"/>
    </source>
</evidence>
<name>A0AAV4LU48_BABCB</name>
<reference evidence="2 3" key="1">
    <citation type="submission" date="2021-06" db="EMBL/GenBank/DDBJ databases">
        <title>Genome sequence of Babesia caballi.</title>
        <authorList>
            <person name="Yamagishi J."/>
            <person name="Kidaka T."/>
            <person name="Ochi A."/>
        </authorList>
    </citation>
    <scope>NUCLEOTIDE SEQUENCE [LARGE SCALE GENOMIC DNA]</scope>
    <source>
        <strain evidence="2">USDA-D6B2</strain>
    </source>
</reference>
<proteinExistence type="predicted"/>
<evidence type="ECO:0000256" key="1">
    <source>
        <dbReference type="SAM" id="MobiDB-lite"/>
    </source>
</evidence>